<feature type="transmembrane region" description="Helical" evidence="1">
    <location>
        <begin position="26"/>
        <end position="45"/>
    </location>
</feature>
<organism evidence="2 3">
    <name type="scientific">Pyrobaculum aerophilum</name>
    <dbReference type="NCBI Taxonomy" id="13773"/>
    <lineage>
        <taxon>Archaea</taxon>
        <taxon>Thermoproteota</taxon>
        <taxon>Thermoprotei</taxon>
        <taxon>Thermoproteales</taxon>
        <taxon>Thermoproteaceae</taxon>
        <taxon>Pyrobaculum</taxon>
    </lineage>
</organism>
<evidence type="ECO:0000256" key="1">
    <source>
        <dbReference type="SAM" id="Phobius"/>
    </source>
</evidence>
<comment type="caution">
    <text evidence="2">The sequence shown here is derived from an EMBL/GenBank/DDBJ whole genome shotgun (WGS) entry which is preliminary data.</text>
</comment>
<keyword evidence="1" id="KW-0472">Membrane</keyword>
<dbReference type="AlphaFoldDB" id="A0A371QUI8"/>
<keyword evidence="1" id="KW-0812">Transmembrane</keyword>
<protein>
    <submittedName>
        <fullName evidence="2">Uncharacterized protein</fullName>
    </submittedName>
</protein>
<accession>A0A371QUI8</accession>
<evidence type="ECO:0000313" key="2">
    <source>
        <dbReference type="EMBL" id="RFA93328.1"/>
    </source>
</evidence>
<reference evidence="2 3" key="1">
    <citation type="submission" date="2017-07" db="EMBL/GenBank/DDBJ databases">
        <title>Draft genome sequence of aerobic hyperthermophilic archaea, Pyrobaculum aerophilum YKB31 and YKB32.</title>
        <authorList>
            <person name="Mochizuki T."/>
            <person name="Berliner A.J."/>
            <person name="Yoshida-Takashima Y."/>
            <person name="Takaki Y."/>
            <person name="Nunoura T."/>
            <person name="Takai K."/>
        </authorList>
    </citation>
    <scope>NUCLEOTIDE SEQUENCE [LARGE SCALE GENOMIC DNA]</scope>
    <source>
        <strain evidence="2 3">YKB31</strain>
    </source>
</reference>
<name>A0A371QUI8_9CREN</name>
<dbReference type="Proteomes" id="UP000257123">
    <property type="component" value="Unassembled WGS sequence"/>
</dbReference>
<evidence type="ECO:0000313" key="3">
    <source>
        <dbReference type="Proteomes" id="UP000257123"/>
    </source>
</evidence>
<gene>
    <name evidence="2" type="ORF">CGL51_13020</name>
</gene>
<keyword evidence="1" id="KW-1133">Transmembrane helix</keyword>
<sequence>MKTDFLKEVSEDAERLMGRDPSIAELTVLVIILLLNINTMSRIPLLSSLKSQAIKWHGLVLPF</sequence>
<proteinExistence type="predicted"/>
<dbReference type="EMBL" id="NMUE01000064">
    <property type="protein sequence ID" value="RFA93328.1"/>
    <property type="molecule type" value="Genomic_DNA"/>
</dbReference>